<dbReference type="GO" id="GO:0005737">
    <property type="term" value="C:cytoplasm"/>
    <property type="evidence" value="ECO:0007669"/>
    <property type="project" value="TreeGrafter"/>
</dbReference>
<name>A0AAW2FAI6_9HYME</name>
<sequence length="339" mass="39249">MDTLYPNLYERFKTEGLCPICLMEMELTPRYSCVNGHTVCHRCKPYYYSCPTCTSPLDVEILPPQMDGPQPLHLMPHPMPPRTFDDHNPSAPAMNAFLSHEKSAWVPPVPSENQHLESCSYAHQGCWVKVPEHLRAIHESRCQFRPHLEEEHVPTDLRHGHDDLVECSYSAAGCRVRTVPWRRGIHEEYCIYKGSFAPSFGGIDAISDGFASVTIVDDDGGDPEELVQCKFRRHGCMVNMPRRRKYVHEQKCNYRSHQGDVDDGFIYPSQPELDPDEQVECRWLDYGCRVKPKRCRKHIHEDKCNYRMEECTWKHYGCGAIFKPTLRYSHEANCAFAHH</sequence>
<reference evidence="1 2" key="1">
    <citation type="submission" date="2023-03" db="EMBL/GenBank/DDBJ databases">
        <title>High recombination rates correlate with genetic variation in Cardiocondyla obscurior ants.</title>
        <authorList>
            <person name="Errbii M."/>
        </authorList>
    </citation>
    <scope>NUCLEOTIDE SEQUENCE [LARGE SCALE GENOMIC DNA]</scope>
    <source>
        <strain evidence="1">Alpha-2009</strain>
        <tissue evidence="1">Whole body</tissue>
    </source>
</reference>
<dbReference type="InterPro" id="IPR013083">
    <property type="entry name" value="Znf_RING/FYVE/PHD"/>
</dbReference>
<dbReference type="SUPFAM" id="SSF49599">
    <property type="entry name" value="TRAF domain-like"/>
    <property type="match status" value="1"/>
</dbReference>
<proteinExistence type="predicted"/>
<dbReference type="Proteomes" id="UP001430953">
    <property type="component" value="Unassembled WGS sequence"/>
</dbReference>
<protein>
    <recommendedName>
        <fullName evidence="3">RING-type domain-containing protein</fullName>
    </recommendedName>
</protein>
<dbReference type="Gene3D" id="3.30.40.10">
    <property type="entry name" value="Zinc/RING finger domain, C3HC4 (zinc finger)"/>
    <property type="match status" value="2"/>
</dbReference>
<dbReference type="AlphaFoldDB" id="A0AAW2FAI6"/>
<comment type="caution">
    <text evidence="1">The sequence shown here is derived from an EMBL/GenBank/DDBJ whole genome shotgun (WGS) entry which is preliminary data.</text>
</comment>
<organism evidence="1 2">
    <name type="scientific">Cardiocondyla obscurior</name>
    <dbReference type="NCBI Taxonomy" id="286306"/>
    <lineage>
        <taxon>Eukaryota</taxon>
        <taxon>Metazoa</taxon>
        <taxon>Ecdysozoa</taxon>
        <taxon>Arthropoda</taxon>
        <taxon>Hexapoda</taxon>
        <taxon>Insecta</taxon>
        <taxon>Pterygota</taxon>
        <taxon>Neoptera</taxon>
        <taxon>Endopterygota</taxon>
        <taxon>Hymenoptera</taxon>
        <taxon>Apocrita</taxon>
        <taxon>Aculeata</taxon>
        <taxon>Formicoidea</taxon>
        <taxon>Formicidae</taxon>
        <taxon>Myrmicinae</taxon>
        <taxon>Cardiocondyla</taxon>
    </lineage>
</organism>
<accession>A0AAW2FAI6</accession>
<evidence type="ECO:0000313" key="2">
    <source>
        <dbReference type="Proteomes" id="UP001430953"/>
    </source>
</evidence>
<evidence type="ECO:0008006" key="3">
    <source>
        <dbReference type="Google" id="ProtNLM"/>
    </source>
</evidence>
<gene>
    <name evidence="1" type="ORF">PUN28_013304</name>
</gene>
<dbReference type="GO" id="GO:0031624">
    <property type="term" value="F:ubiquitin conjugating enzyme binding"/>
    <property type="evidence" value="ECO:0007669"/>
    <property type="project" value="TreeGrafter"/>
</dbReference>
<dbReference type="GO" id="GO:0043161">
    <property type="term" value="P:proteasome-mediated ubiquitin-dependent protein catabolic process"/>
    <property type="evidence" value="ECO:0007669"/>
    <property type="project" value="TreeGrafter"/>
</dbReference>
<dbReference type="InterPro" id="IPR004162">
    <property type="entry name" value="SINA-like_animal"/>
</dbReference>
<keyword evidence="2" id="KW-1185">Reference proteome</keyword>
<dbReference type="GO" id="GO:0061630">
    <property type="term" value="F:ubiquitin protein ligase activity"/>
    <property type="evidence" value="ECO:0007669"/>
    <property type="project" value="TreeGrafter"/>
</dbReference>
<dbReference type="PANTHER" id="PTHR45877:SF2">
    <property type="entry name" value="E3 UBIQUITIN-PROTEIN LIGASE SINA-RELATED"/>
    <property type="match status" value="1"/>
</dbReference>
<dbReference type="EMBL" id="JADYXP020000013">
    <property type="protein sequence ID" value="KAL0111979.1"/>
    <property type="molecule type" value="Genomic_DNA"/>
</dbReference>
<evidence type="ECO:0000313" key="1">
    <source>
        <dbReference type="EMBL" id="KAL0111979.1"/>
    </source>
</evidence>
<dbReference type="PANTHER" id="PTHR45877">
    <property type="entry name" value="E3 UBIQUITIN-PROTEIN LIGASE SIAH2"/>
    <property type="match status" value="1"/>
</dbReference>